<name>A0AB33K8D5_9ACTN</name>
<evidence type="ECO:0000313" key="2">
    <source>
        <dbReference type="EMBL" id="BFP49934.1"/>
    </source>
</evidence>
<organism evidence="2">
    <name type="scientific">Kitasatospora sp. CMC57</name>
    <dbReference type="NCBI Taxonomy" id="3231513"/>
    <lineage>
        <taxon>Bacteria</taxon>
        <taxon>Bacillati</taxon>
        <taxon>Actinomycetota</taxon>
        <taxon>Actinomycetes</taxon>
        <taxon>Kitasatosporales</taxon>
        <taxon>Streptomycetaceae</taxon>
        <taxon>Kitasatospora</taxon>
    </lineage>
</organism>
<dbReference type="RefSeq" id="WP_407991971.1">
    <property type="nucleotide sequence ID" value="NZ_AP035881.2"/>
</dbReference>
<proteinExistence type="predicted"/>
<accession>A0AB33K8D5</accession>
<dbReference type="EMBL" id="AP035881">
    <property type="protein sequence ID" value="BFP49934.1"/>
    <property type="molecule type" value="Genomic_DNA"/>
</dbReference>
<protein>
    <submittedName>
        <fullName evidence="2">Uncharacterized protein</fullName>
    </submittedName>
</protein>
<reference evidence="2" key="1">
    <citation type="submission" date="2024-07" db="EMBL/GenBank/DDBJ databases">
        <title>Complete genome sequences of cellulolytic bacteria, Kitasatospora sp. CMC57 and Streptomyces sp. CMC78, isolated from Japanese agricultural soil.</title>
        <authorList>
            <person name="Hashimoto T."/>
            <person name="Ito M."/>
            <person name="Iwamoto M."/>
            <person name="Fukahori D."/>
            <person name="Shoda T."/>
            <person name="Sakoda M."/>
            <person name="Morohoshi T."/>
            <person name="Mitsuboshi M."/>
            <person name="Nishizawa T."/>
        </authorList>
    </citation>
    <scope>NUCLEOTIDE SEQUENCE</scope>
    <source>
        <strain evidence="2">CMC57</strain>
    </source>
</reference>
<evidence type="ECO:0000256" key="1">
    <source>
        <dbReference type="SAM" id="MobiDB-lite"/>
    </source>
</evidence>
<sequence>MASVVGLLEERELAARERVEGLREEADRVLAALAEAERDWQEWLIARQRVGEVLSAPQPREAGPAAGPEPAREPLAPEPVTVPDAPAEVPTPRAARAGSIVPVWRPALSTDALAADYQQILSLLAERRADGQDVMTCQEIAAALGLAAVPASVEGVRSKMKRLADRGWTVEPSPGRFTLAAGPACGS</sequence>
<feature type="compositionally biased region" description="Low complexity" evidence="1">
    <location>
        <begin position="56"/>
        <end position="69"/>
    </location>
</feature>
<dbReference type="AlphaFoldDB" id="A0AB33K8D5"/>
<feature type="region of interest" description="Disordered" evidence="1">
    <location>
        <begin position="55"/>
        <end position="93"/>
    </location>
</feature>
<gene>
    <name evidence="2" type="ORF">KCMC57_63020</name>
</gene>